<evidence type="ECO:0000256" key="2">
    <source>
        <dbReference type="ARBA" id="ARBA00005512"/>
    </source>
</evidence>
<dbReference type="GO" id="GO:0005789">
    <property type="term" value="C:endoplasmic reticulum membrane"/>
    <property type="evidence" value="ECO:0007669"/>
    <property type="project" value="UniProtKB-SubCell"/>
</dbReference>
<dbReference type="InterPro" id="IPR057433">
    <property type="entry name" value="LMF1/2_C"/>
</dbReference>
<organism evidence="13 14">
    <name type="scientific">Aphanomyces stellatus</name>
    <dbReference type="NCBI Taxonomy" id="120398"/>
    <lineage>
        <taxon>Eukaryota</taxon>
        <taxon>Sar</taxon>
        <taxon>Stramenopiles</taxon>
        <taxon>Oomycota</taxon>
        <taxon>Saprolegniomycetes</taxon>
        <taxon>Saprolegniales</taxon>
        <taxon>Verrucalvaceae</taxon>
        <taxon>Aphanomyces</taxon>
    </lineage>
</organism>
<name>A0A485KWN1_9STRA</name>
<gene>
    <name evidence="13" type="primary">Aste57867_12859</name>
    <name evidence="12" type="ORF">As57867_012811</name>
    <name evidence="13" type="ORF">ASTE57867_12859</name>
</gene>
<feature type="transmembrane region" description="Helical" evidence="9">
    <location>
        <begin position="192"/>
        <end position="217"/>
    </location>
</feature>
<sequence>MGGSDSGGFDTTVFLQALGLVYATAFCSIYSQVQGLFGVYILVQDMMQLLTHMCRDGLEPVASFMANIEKEVGSDHALHRFAQVPSLVWFHGTVGLTPDLMMECLCLIGMILGALATAKLLVAPEVFGTMWISYLSIVFMGGSFLRHQWDSLLLEVGFLAIWIAPPFGITSATEPPQAILWALRFVFVKFNFMSAVAKILSGCPTWLGLTALDFHFATQEMPNMFSWYAHQLSPSIHSVSAAAALFIQGPLSLLGLSPISAHRIVAFYPNVLLHLFSLFTGNYGFSNVLAIALAYALLPAPSDLPLPDRFSALHLPAAIAGFLALAGATYSMFDIVYENNEPMGLRFSWTVGETKQWLRYAVPTVVYGALGLTAFAALVQNLRLLYAACIDLMNFRVRGAFASSHCFFFTLIGLLVFGGLAQPLAKLHEPTAESLPDVMKVSGVLASRLRLAAAYGNFQKSTGVRKVMVPGTFTNEFAIVARPEIILEGSADDGKTWHAYEFNYKPGNVHAPPQFLAPHHSRVEWHLATAAKGNYTDHPWLVNLVIKLLHGSPTTLQLMNLDKTPFSEGPPKSIRAQLYHYDFTRWNTTWARDLPNTEILYANTPSPNGTAWWTRSLVHEYLPPVDLKNPSLIKFAQDYGWPDSKVPAESSLVVCASSSQPMLCEGLVYLHSIYYIRGYMIAAFALFLMAKLRMDAWTAAAAADEAATEKQKTD</sequence>
<feature type="transmembrane region" description="Helical" evidence="9">
    <location>
        <begin position="667"/>
        <end position="688"/>
    </location>
</feature>
<evidence type="ECO:0000256" key="1">
    <source>
        <dbReference type="ARBA" id="ARBA00004477"/>
    </source>
</evidence>
<feature type="transmembrane region" description="Helical" evidence="9">
    <location>
        <begin position="100"/>
        <end position="122"/>
    </location>
</feature>
<dbReference type="InterPro" id="IPR009613">
    <property type="entry name" value="LMF"/>
</dbReference>
<protein>
    <recommendedName>
        <fullName evidence="8">Lipase maturation factor 2</fullName>
    </recommendedName>
</protein>
<evidence type="ECO:0000256" key="6">
    <source>
        <dbReference type="ARBA" id="ARBA00023136"/>
    </source>
</evidence>
<dbReference type="EMBL" id="VJMH01005404">
    <property type="protein sequence ID" value="KAF0696393.1"/>
    <property type="molecule type" value="Genomic_DNA"/>
</dbReference>
<dbReference type="Proteomes" id="UP000332933">
    <property type="component" value="Unassembled WGS sequence"/>
</dbReference>
<feature type="transmembrane region" description="Helical" evidence="9">
    <location>
        <begin position="20"/>
        <end position="43"/>
    </location>
</feature>
<accession>A0A485KWN1</accession>
<keyword evidence="4" id="KW-0256">Endoplasmic reticulum</keyword>
<dbReference type="PANTHER" id="PTHR14463:SF5">
    <property type="entry name" value="LIPASE MATURATION FACTOR 2"/>
    <property type="match status" value="1"/>
</dbReference>
<evidence type="ECO:0000256" key="9">
    <source>
        <dbReference type="SAM" id="Phobius"/>
    </source>
</evidence>
<dbReference type="PANTHER" id="PTHR14463">
    <property type="entry name" value="LIPASE MATURATION FACTOR"/>
    <property type="match status" value="1"/>
</dbReference>
<dbReference type="EMBL" id="CAADRA010005425">
    <property type="protein sequence ID" value="VFT89706.1"/>
    <property type="molecule type" value="Genomic_DNA"/>
</dbReference>
<feature type="domain" description="Lipase maturation factor 1/2 N-terminal" evidence="10">
    <location>
        <begin position="147"/>
        <end position="298"/>
    </location>
</feature>
<feature type="transmembrane region" description="Helical" evidence="9">
    <location>
        <begin position="152"/>
        <end position="172"/>
    </location>
</feature>
<comment type="similarity">
    <text evidence="2">Belongs to the lipase maturation factor family.</text>
</comment>
<feature type="transmembrane region" description="Helical" evidence="9">
    <location>
        <begin position="310"/>
        <end position="337"/>
    </location>
</feature>
<feature type="transmembrane region" description="Helical" evidence="9">
    <location>
        <begin position="357"/>
        <end position="379"/>
    </location>
</feature>
<evidence type="ECO:0000259" key="11">
    <source>
        <dbReference type="Pfam" id="PF25179"/>
    </source>
</evidence>
<evidence type="ECO:0000313" key="13">
    <source>
        <dbReference type="EMBL" id="VFT89706.1"/>
    </source>
</evidence>
<evidence type="ECO:0000259" key="10">
    <source>
        <dbReference type="Pfam" id="PF06762"/>
    </source>
</evidence>
<keyword evidence="5 9" id="KW-1133">Transmembrane helix</keyword>
<evidence type="ECO:0000256" key="3">
    <source>
        <dbReference type="ARBA" id="ARBA00022692"/>
    </source>
</evidence>
<feature type="domain" description="Lipase maturation factor 1/2 C-terminal" evidence="11">
    <location>
        <begin position="478"/>
        <end position="623"/>
    </location>
</feature>
<keyword evidence="7" id="KW-0325">Glycoprotein</keyword>
<dbReference type="InterPro" id="IPR057434">
    <property type="entry name" value="LMF1/2_N"/>
</dbReference>
<evidence type="ECO:0000256" key="4">
    <source>
        <dbReference type="ARBA" id="ARBA00022824"/>
    </source>
</evidence>
<feature type="transmembrane region" description="Helical" evidence="9">
    <location>
        <begin position="128"/>
        <end position="145"/>
    </location>
</feature>
<evidence type="ECO:0000256" key="5">
    <source>
        <dbReference type="ARBA" id="ARBA00022989"/>
    </source>
</evidence>
<dbReference type="GO" id="GO:0051604">
    <property type="term" value="P:protein maturation"/>
    <property type="evidence" value="ECO:0007669"/>
    <property type="project" value="InterPro"/>
</dbReference>
<evidence type="ECO:0000256" key="7">
    <source>
        <dbReference type="ARBA" id="ARBA00023180"/>
    </source>
</evidence>
<reference evidence="13 14" key="1">
    <citation type="submission" date="2019-03" db="EMBL/GenBank/DDBJ databases">
        <authorList>
            <person name="Gaulin E."/>
            <person name="Dumas B."/>
        </authorList>
    </citation>
    <scope>NUCLEOTIDE SEQUENCE [LARGE SCALE GENOMIC DNA]</scope>
    <source>
        <strain evidence="13">CBS 568.67</strain>
    </source>
</reference>
<evidence type="ECO:0000313" key="12">
    <source>
        <dbReference type="EMBL" id="KAF0696393.1"/>
    </source>
</evidence>
<feature type="transmembrane region" description="Helical" evidence="9">
    <location>
        <begin position="400"/>
        <end position="421"/>
    </location>
</feature>
<dbReference type="Pfam" id="PF25179">
    <property type="entry name" value="LMF1_C"/>
    <property type="match status" value="1"/>
</dbReference>
<keyword evidence="6 9" id="KW-0472">Membrane</keyword>
<proteinExistence type="inferred from homology"/>
<feature type="transmembrane region" description="Helical" evidence="9">
    <location>
        <begin position="271"/>
        <end position="298"/>
    </location>
</feature>
<comment type="subcellular location">
    <subcellularLocation>
        <location evidence="1">Endoplasmic reticulum membrane</location>
        <topology evidence="1">Multi-pass membrane protein</topology>
    </subcellularLocation>
</comment>
<evidence type="ECO:0000256" key="8">
    <source>
        <dbReference type="ARBA" id="ARBA00040643"/>
    </source>
</evidence>
<keyword evidence="14" id="KW-1185">Reference proteome</keyword>
<evidence type="ECO:0000313" key="14">
    <source>
        <dbReference type="Proteomes" id="UP000332933"/>
    </source>
</evidence>
<dbReference type="OrthoDB" id="434126at2759"/>
<dbReference type="AlphaFoldDB" id="A0A485KWN1"/>
<keyword evidence="3 9" id="KW-0812">Transmembrane</keyword>
<dbReference type="Pfam" id="PF06762">
    <property type="entry name" value="LMF1"/>
    <property type="match status" value="1"/>
</dbReference>
<reference evidence="12" key="2">
    <citation type="submission" date="2019-06" db="EMBL/GenBank/DDBJ databases">
        <title>Genomics analysis of Aphanomyces spp. identifies a new class of oomycete effector associated with host adaptation.</title>
        <authorList>
            <person name="Gaulin E."/>
        </authorList>
    </citation>
    <scope>NUCLEOTIDE SEQUENCE</scope>
    <source>
        <strain evidence="12">CBS 578.67</strain>
    </source>
</reference>